<dbReference type="InterPro" id="IPR011009">
    <property type="entry name" value="Kinase-like_dom_sf"/>
</dbReference>
<name>A0AAI9XM61_9PEZI</name>
<protein>
    <submittedName>
        <fullName evidence="2">Protein kinase</fullName>
    </submittedName>
</protein>
<evidence type="ECO:0000259" key="1">
    <source>
        <dbReference type="PROSITE" id="PS50011"/>
    </source>
</evidence>
<feature type="domain" description="Protein kinase" evidence="1">
    <location>
        <begin position="203"/>
        <end position="544"/>
    </location>
</feature>
<proteinExistence type="predicted"/>
<dbReference type="PROSITE" id="PS50011">
    <property type="entry name" value="PROTEIN_KINASE_DOM"/>
    <property type="match status" value="1"/>
</dbReference>
<dbReference type="Gene3D" id="1.10.510.10">
    <property type="entry name" value="Transferase(Phosphotransferase) domain 1"/>
    <property type="match status" value="1"/>
</dbReference>
<dbReference type="InterPro" id="IPR000719">
    <property type="entry name" value="Prot_kinase_dom"/>
</dbReference>
<comment type="caution">
    <text evidence="2">The sequence shown here is derived from an EMBL/GenBank/DDBJ whole genome shotgun (WGS) entry which is preliminary data.</text>
</comment>
<dbReference type="SUPFAM" id="SSF56112">
    <property type="entry name" value="Protein kinase-like (PK-like)"/>
    <property type="match status" value="1"/>
</dbReference>
<keyword evidence="3" id="KW-1185">Reference proteome</keyword>
<dbReference type="Proteomes" id="UP001239795">
    <property type="component" value="Unassembled WGS sequence"/>
</dbReference>
<dbReference type="PANTHER" id="PTHR24359:SF37">
    <property type="entry name" value="PROTEIN KINASE DOMAIN-CONTAINING PROTEIN"/>
    <property type="match status" value="1"/>
</dbReference>
<dbReference type="AlphaFoldDB" id="A0AAI9XM61"/>
<evidence type="ECO:0000313" key="3">
    <source>
        <dbReference type="Proteomes" id="UP001239795"/>
    </source>
</evidence>
<dbReference type="GO" id="GO:0005524">
    <property type="term" value="F:ATP binding"/>
    <property type="evidence" value="ECO:0007669"/>
    <property type="project" value="InterPro"/>
</dbReference>
<sequence>MPQSASNADCQCDSQRCHHCVGAARDELSHTLLRISQKDVNDSRNRFIPRRRLISGINYSDVSRWLSTCLPSSVDITSIESIARQISPEGESCCRCGTHLCTGLRITFACLMLLGRERYIVPIQRSQHNICDSTWPLDGSTADCPAASDLRNILKSLEGTEEELFIHLQWQMRSPYFRSLTPTSPDFGHFIIQDQVSLPWTTTAEEEGMRDGKLSSVHKIGIHADHCEFEAEGKSFALKILERGKVLAAAEKAFNKETAANQRATHPRITPLLAAFKHRNKFYLLFPWANGRNLQHLWSVYEPYPGLGGEPALWFSPQWMANQCYNIADALATVHGQPSKEGGYSIQAQLHHDIKPENILCFDDFENGSNTYKLKLTDFGLSLPTDSQSTLQPRQIAETKSYRPPETDIGAPSLGQKWDVWCLGCLYLDFITWAVLGWSGVEAFEEARVEIDETDPGGSTMEEDVFFVKRRVTKRGWCLGGATNKIVAAIKPSVTSHMQDLRDHPECSPALAGFLDYIRSKMLVIESNERDSSSEVRDFLHIWMSNQVNS</sequence>
<dbReference type="EMBL" id="MLGG01000024">
    <property type="protein sequence ID" value="KAK1454901.1"/>
    <property type="molecule type" value="Genomic_DNA"/>
</dbReference>
<dbReference type="Pfam" id="PF00069">
    <property type="entry name" value="Pkinase"/>
    <property type="match status" value="1"/>
</dbReference>
<dbReference type="PANTHER" id="PTHR24359">
    <property type="entry name" value="SERINE/THREONINE-PROTEIN KINASE SBK1"/>
    <property type="match status" value="1"/>
</dbReference>
<reference evidence="2 3" key="1">
    <citation type="submission" date="2016-10" db="EMBL/GenBank/DDBJ databases">
        <title>The genome sequence of Colletotrichum fioriniae PJ7.</title>
        <authorList>
            <person name="Baroncelli R."/>
        </authorList>
    </citation>
    <scope>NUCLEOTIDE SEQUENCE [LARGE SCALE GENOMIC DNA]</scope>
    <source>
        <strain evidence="2">Col 31</strain>
    </source>
</reference>
<organism evidence="2 3">
    <name type="scientific">Colletotrichum melonis</name>
    <dbReference type="NCBI Taxonomy" id="1209925"/>
    <lineage>
        <taxon>Eukaryota</taxon>
        <taxon>Fungi</taxon>
        <taxon>Dikarya</taxon>
        <taxon>Ascomycota</taxon>
        <taxon>Pezizomycotina</taxon>
        <taxon>Sordariomycetes</taxon>
        <taxon>Hypocreomycetidae</taxon>
        <taxon>Glomerellales</taxon>
        <taxon>Glomerellaceae</taxon>
        <taxon>Colletotrichum</taxon>
        <taxon>Colletotrichum acutatum species complex</taxon>
    </lineage>
</organism>
<evidence type="ECO:0000313" key="2">
    <source>
        <dbReference type="EMBL" id="KAK1454901.1"/>
    </source>
</evidence>
<gene>
    <name evidence="2" type="ORF">CMEL01_03661</name>
</gene>
<dbReference type="CDD" id="cd00180">
    <property type="entry name" value="PKc"/>
    <property type="match status" value="1"/>
</dbReference>
<dbReference type="Gene3D" id="3.30.200.20">
    <property type="entry name" value="Phosphorylase Kinase, domain 1"/>
    <property type="match status" value="1"/>
</dbReference>
<keyword evidence="2" id="KW-0808">Transferase</keyword>
<dbReference type="SMART" id="SM00220">
    <property type="entry name" value="S_TKc"/>
    <property type="match status" value="1"/>
</dbReference>
<accession>A0AAI9XM61</accession>
<dbReference type="GO" id="GO:0004674">
    <property type="term" value="F:protein serine/threonine kinase activity"/>
    <property type="evidence" value="ECO:0007669"/>
    <property type="project" value="TreeGrafter"/>
</dbReference>
<keyword evidence="2" id="KW-0418">Kinase</keyword>